<accession>A0AAN7VSG5</accession>
<comment type="caution">
    <text evidence="2">The sequence shown here is derived from an EMBL/GenBank/DDBJ whole genome shotgun (WGS) entry which is preliminary data.</text>
</comment>
<protein>
    <submittedName>
        <fullName evidence="2">Uncharacterized protein</fullName>
    </submittedName>
</protein>
<keyword evidence="1" id="KW-0732">Signal</keyword>
<keyword evidence="3" id="KW-1185">Reference proteome</keyword>
<proteinExistence type="predicted"/>
<dbReference type="AlphaFoldDB" id="A0AAN7VSG5"/>
<gene>
    <name evidence="2" type="ORF">RI129_000515</name>
</gene>
<reference evidence="2 3" key="1">
    <citation type="journal article" date="2024" name="Insects">
        <title>An Improved Chromosome-Level Genome Assembly of the Firefly Pyrocoelia pectoralis.</title>
        <authorList>
            <person name="Fu X."/>
            <person name="Meyer-Rochow V.B."/>
            <person name="Ballantyne L."/>
            <person name="Zhu X."/>
        </authorList>
    </citation>
    <scope>NUCLEOTIDE SEQUENCE [LARGE SCALE GENOMIC DNA]</scope>
    <source>
        <strain evidence="2">XCY_ONT2</strain>
    </source>
</reference>
<evidence type="ECO:0000313" key="2">
    <source>
        <dbReference type="EMBL" id="KAK5649486.1"/>
    </source>
</evidence>
<dbReference type="EMBL" id="JAVRBK010000001">
    <property type="protein sequence ID" value="KAK5649486.1"/>
    <property type="molecule type" value="Genomic_DNA"/>
</dbReference>
<evidence type="ECO:0000256" key="1">
    <source>
        <dbReference type="SAM" id="SignalP"/>
    </source>
</evidence>
<dbReference type="GO" id="GO:0005549">
    <property type="term" value="F:odorant binding"/>
    <property type="evidence" value="ECO:0007669"/>
    <property type="project" value="InterPro"/>
</dbReference>
<dbReference type="Gene3D" id="1.10.238.20">
    <property type="entry name" value="Pheromone/general odorant binding protein domain"/>
    <property type="match status" value="1"/>
</dbReference>
<name>A0AAN7VSG5_9COLE</name>
<sequence>MKGVIIVTFLVIFSTILAQQLPPETLAMFFRIVGAFITKCACASGVNMNLLSLFLEQGFTPFNPCVACFIKCLAKEIGLIGGDGITLLEEPVINFALQLPGGTKEIGLTCINQTVGILDPCRKIFEAYMCGVKLLSS</sequence>
<dbReference type="SUPFAM" id="SSF47565">
    <property type="entry name" value="Insect pheromone/odorant-binding proteins"/>
    <property type="match status" value="1"/>
</dbReference>
<feature type="signal peptide" evidence="1">
    <location>
        <begin position="1"/>
        <end position="18"/>
    </location>
</feature>
<feature type="chain" id="PRO_5042836321" evidence="1">
    <location>
        <begin position="19"/>
        <end position="137"/>
    </location>
</feature>
<dbReference type="CDD" id="cd23992">
    <property type="entry name" value="PBP_GOBP"/>
    <property type="match status" value="1"/>
</dbReference>
<dbReference type="InterPro" id="IPR006170">
    <property type="entry name" value="PBP/GOBP"/>
</dbReference>
<organism evidence="2 3">
    <name type="scientific">Pyrocoelia pectoralis</name>
    <dbReference type="NCBI Taxonomy" id="417401"/>
    <lineage>
        <taxon>Eukaryota</taxon>
        <taxon>Metazoa</taxon>
        <taxon>Ecdysozoa</taxon>
        <taxon>Arthropoda</taxon>
        <taxon>Hexapoda</taxon>
        <taxon>Insecta</taxon>
        <taxon>Pterygota</taxon>
        <taxon>Neoptera</taxon>
        <taxon>Endopterygota</taxon>
        <taxon>Coleoptera</taxon>
        <taxon>Polyphaga</taxon>
        <taxon>Elateriformia</taxon>
        <taxon>Elateroidea</taxon>
        <taxon>Lampyridae</taxon>
        <taxon>Lampyrinae</taxon>
        <taxon>Pyrocoelia</taxon>
    </lineage>
</organism>
<dbReference type="InterPro" id="IPR036728">
    <property type="entry name" value="PBP_GOBP_sf"/>
</dbReference>
<evidence type="ECO:0000313" key="3">
    <source>
        <dbReference type="Proteomes" id="UP001329430"/>
    </source>
</evidence>
<dbReference type="Pfam" id="PF01395">
    <property type="entry name" value="PBP_GOBP"/>
    <property type="match status" value="1"/>
</dbReference>
<dbReference type="Proteomes" id="UP001329430">
    <property type="component" value="Chromosome 1"/>
</dbReference>